<evidence type="ECO:0000313" key="3">
    <source>
        <dbReference type="EMBL" id="HGG01608.1"/>
    </source>
</evidence>
<gene>
    <name evidence="3" type="ORF">ENR15_13400</name>
</gene>
<protein>
    <submittedName>
        <fullName evidence="3">Uncharacterized protein</fullName>
    </submittedName>
</protein>
<evidence type="ECO:0000256" key="2">
    <source>
        <dbReference type="SAM" id="Phobius"/>
    </source>
</evidence>
<evidence type="ECO:0000256" key="1">
    <source>
        <dbReference type="SAM" id="MobiDB-lite"/>
    </source>
</evidence>
<sequence length="98" mass="10675">MNAAWLRFVKSAYRSEPITSFVVTVGAVDAAIGGIGNSASLFSFGLLLVGIAAMMRWWQIHRSDDATETETVAQHYLPPSSSRPQLPLLTSAKKRPPM</sequence>
<accession>A0A7C3ZX47</accession>
<dbReference type="AlphaFoldDB" id="A0A7C3ZX47"/>
<comment type="caution">
    <text evidence="3">The sequence shown here is derived from an EMBL/GenBank/DDBJ whole genome shotgun (WGS) entry which is preliminary data.</text>
</comment>
<feature type="compositionally biased region" description="Low complexity" evidence="1">
    <location>
        <begin position="77"/>
        <end position="91"/>
    </location>
</feature>
<organism evidence="3">
    <name type="scientific">Planktothricoides sp. SpSt-374</name>
    <dbReference type="NCBI Taxonomy" id="2282167"/>
    <lineage>
        <taxon>Bacteria</taxon>
        <taxon>Bacillati</taxon>
        <taxon>Cyanobacteriota</taxon>
        <taxon>Cyanophyceae</taxon>
        <taxon>Oscillatoriophycideae</taxon>
        <taxon>Oscillatoriales</taxon>
        <taxon>Oscillatoriaceae</taxon>
        <taxon>Planktothricoides</taxon>
    </lineage>
</organism>
<feature type="transmembrane region" description="Helical" evidence="2">
    <location>
        <begin position="40"/>
        <end position="58"/>
    </location>
</feature>
<name>A0A7C3ZX47_9CYAN</name>
<feature type="region of interest" description="Disordered" evidence="1">
    <location>
        <begin position="77"/>
        <end position="98"/>
    </location>
</feature>
<dbReference type="EMBL" id="DSPX01000132">
    <property type="protein sequence ID" value="HGG01608.1"/>
    <property type="molecule type" value="Genomic_DNA"/>
</dbReference>
<proteinExistence type="predicted"/>
<reference evidence="3" key="1">
    <citation type="journal article" date="2020" name="mSystems">
        <title>Genome- and Community-Level Interaction Insights into Carbon Utilization and Element Cycling Functions of Hydrothermarchaeota in Hydrothermal Sediment.</title>
        <authorList>
            <person name="Zhou Z."/>
            <person name="Liu Y."/>
            <person name="Xu W."/>
            <person name="Pan J."/>
            <person name="Luo Z.H."/>
            <person name="Li M."/>
        </authorList>
    </citation>
    <scope>NUCLEOTIDE SEQUENCE [LARGE SCALE GENOMIC DNA]</scope>
    <source>
        <strain evidence="3">SpSt-374</strain>
    </source>
</reference>
<keyword evidence="2" id="KW-1133">Transmembrane helix</keyword>
<keyword evidence="2" id="KW-0472">Membrane</keyword>
<keyword evidence="2" id="KW-0812">Transmembrane</keyword>